<comment type="caution">
    <text evidence="4">The sequence shown here is derived from an EMBL/GenBank/DDBJ whole genome shotgun (WGS) entry which is preliminary data.</text>
</comment>
<dbReference type="Gene3D" id="3.40.50.720">
    <property type="entry name" value="NAD(P)-binding Rossmann-like Domain"/>
    <property type="match status" value="1"/>
</dbReference>
<dbReference type="STRING" id="708197.A0A166U227"/>
<evidence type="ECO:0000256" key="2">
    <source>
        <dbReference type="ARBA" id="ARBA00022857"/>
    </source>
</evidence>
<proteinExistence type="inferred from homology"/>
<dbReference type="InterPro" id="IPR036291">
    <property type="entry name" value="NAD(P)-bd_dom_sf"/>
</dbReference>
<dbReference type="PANTHER" id="PTHR42748:SF26">
    <property type="entry name" value="NMRA-LIKE DOMAIN-CONTAINING PROTEIN"/>
    <property type="match status" value="1"/>
</dbReference>
<accession>A0A166U227</accession>
<dbReference type="EMBL" id="LFIV01000052">
    <property type="protein sequence ID" value="KZL72834.1"/>
    <property type="molecule type" value="Genomic_DNA"/>
</dbReference>
<evidence type="ECO:0000259" key="3">
    <source>
        <dbReference type="Pfam" id="PF05368"/>
    </source>
</evidence>
<keyword evidence="2" id="KW-0521">NADP</keyword>
<reference evidence="4 5" key="1">
    <citation type="submission" date="2015-06" db="EMBL/GenBank/DDBJ databases">
        <title>Survival trade-offs in plant roots during colonization by closely related pathogenic and mutualistic fungi.</title>
        <authorList>
            <person name="Hacquard S."/>
            <person name="Kracher B."/>
            <person name="Hiruma K."/>
            <person name="Weinman A."/>
            <person name="Muench P."/>
            <person name="Garrido Oter R."/>
            <person name="Ver Loren van Themaat E."/>
            <person name="Dallerey J.-F."/>
            <person name="Damm U."/>
            <person name="Henrissat B."/>
            <person name="Lespinet O."/>
            <person name="Thon M."/>
            <person name="Kemen E."/>
            <person name="McHardy A.C."/>
            <person name="Schulze-Lefert P."/>
            <person name="O'Connell R.J."/>
        </authorList>
    </citation>
    <scope>NUCLEOTIDE SEQUENCE [LARGE SCALE GENOMIC DNA]</scope>
    <source>
        <strain evidence="4 5">0861</strain>
    </source>
</reference>
<dbReference type="InterPro" id="IPR008030">
    <property type="entry name" value="NmrA-like"/>
</dbReference>
<organism evidence="4 5">
    <name type="scientific">Colletotrichum tofieldiae</name>
    <dbReference type="NCBI Taxonomy" id="708197"/>
    <lineage>
        <taxon>Eukaryota</taxon>
        <taxon>Fungi</taxon>
        <taxon>Dikarya</taxon>
        <taxon>Ascomycota</taxon>
        <taxon>Pezizomycotina</taxon>
        <taxon>Sordariomycetes</taxon>
        <taxon>Hypocreomycetidae</taxon>
        <taxon>Glomerellales</taxon>
        <taxon>Glomerellaceae</taxon>
        <taxon>Colletotrichum</taxon>
        <taxon>Colletotrichum spaethianum species complex</taxon>
    </lineage>
</organism>
<evidence type="ECO:0000313" key="5">
    <source>
        <dbReference type="Proteomes" id="UP000076552"/>
    </source>
</evidence>
<dbReference type="InterPro" id="IPR051164">
    <property type="entry name" value="NmrA-like_oxidored"/>
</dbReference>
<gene>
    <name evidence="4" type="ORF">CT0861_04447</name>
</gene>
<keyword evidence="5" id="KW-1185">Reference proteome</keyword>
<dbReference type="Pfam" id="PF05368">
    <property type="entry name" value="NmrA"/>
    <property type="match status" value="1"/>
</dbReference>
<dbReference type="GO" id="GO:0005634">
    <property type="term" value="C:nucleus"/>
    <property type="evidence" value="ECO:0007669"/>
    <property type="project" value="TreeGrafter"/>
</dbReference>
<dbReference type="Gene3D" id="3.90.25.10">
    <property type="entry name" value="UDP-galactose 4-epimerase, domain 1"/>
    <property type="match status" value="1"/>
</dbReference>
<evidence type="ECO:0000313" key="4">
    <source>
        <dbReference type="EMBL" id="KZL72834.1"/>
    </source>
</evidence>
<dbReference type="AlphaFoldDB" id="A0A166U227"/>
<comment type="similarity">
    <text evidence="1">Belongs to the NmrA-type oxidoreductase family.</text>
</comment>
<dbReference type="PANTHER" id="PTHR42748">
    <property type="entry name" value="NITROGEN METABOLITE REPRESSION PROTEIN NMRA FAMILY MEMBER"/>
    <property type="match status" value="1"/>
</dbReference>
<feature type="domain" description="NmrA-like" evidence="3">
    <location>
        <begin position="11"/>
        <end position="294"/>
    </location>
</feature>
<name>A0A166U227_9PEZI</name>
<protein>
    <submittedName>
        <fullName evidence="4">NmrA-like family protein</fullName>
    </submittedName>
</protein>
<dbReference type="SUPFAM" id="SSF51735">
    <property type="entry name" value="NAD(P)-binding Rossmann-fold domains"/>
    <property type="match status" value="1"/>
</dbReference>
<sequence length="327" mass="36364">MSKLIVICEWKQGRSVAETYLKEAGWKVRGITRDATKPESLKLASRGVEIVEGDLNNVQSLKSAFKGANVVFGNTIFPFELAMTSSPQLRPGQSLEQWGYELEVKQGKNLADAVAEVESLELLIWSTLSAARKWSNGKYQNIFHFDSKAAVVQYIEETYPSLFRKTSLLELGLFVTNWKISAVNIPWKKRDDGVMVLRMPGNGNQPIPHVLVEETGIYARALAKAPPGTHLLACSELMTWPDYADLWARTVGVPAVFESFTLEDMDKLAPGGFGIEIGEMHAYAIEFGYWGGDPSIVLPAELGIKGQTTSVQDYIKREDWSDLLSRS</sequence>
<dbReference type="Proteomes" id="UP000076552">
    <property type="component" value="Unassembled WGS sequence"/>
</dbReference>
<evidence type="ECO:0000256" key="1">
    <source>
        <dbReference type="ARBA" id="ARBA00006328"/>
    </source>
</evidence>